<keyword evidence="7" id="KW-1185">Reference proteome</keyword>
<dbReference type="GO" id="GO:0008677">
    <property type="term" value="F:2-dehydropantoate 2-reductase activity"/>
    <property type="evidence" value="ECO:0007669"/>
    <property type="project" value="TreeGrafter"/>
</dbReference>
<accession>A0A8H6SW69</accession>
<evidence type="ECO:0000259" key="5">
    <source>
        <dbReference type="Pfam" id="PF08546"/>
    </source>
</evidence>
<dbReference type="Proteomes" id="UP000636479">
    <property type="component" value="Unassembled WGS sequence"/>
</dbReference>
<proteinExistence type="inferred from homology"/>
<evidence type="ECO:0000259" key="4">
    <source>
        <dbReference type="Pfam" id="PF02558"/>
    </source>
</evidence>
<feature type="domain" description="Ketopantoate reductase C-terminal" evidence="5">
    <location>
        <begin position="234"/>
        <end position="377"/>
    </location>
</feature>
<reference evidence="6" key="1">
    <citation type="submission" date="2020-05" db="EMBL/GenBank/DDBJ databases">
        <title>Mycena genomes resolve the evolution of fungal bioluminescence.</title>
        <authorList>
            <person name="Tsai I.J."/>
        </authorList>
    </citation>
    <scope>NUCLEOTIDE SEQUENCE</scope>
    <source>
        <strain evidence="6">171206Taipei</strain>
    </source>
</reference>
<dbReference type="AlphaFoldDB" id="A0A8H6SW69"/>
<evidence type="ECO:0000313" key="7">
    <source>
        <dbReference type="Proteomes" id="UP000636479"/>
    </source>
</evidence>
<sequence>MKICVAGNNALGSLIAHHIRLATPSSHSVTLLHRNEIDAFEAPTGFSLRARNTTTTSSGIENDTFKPTRTAATPIESLILATRPYWSVRVLEQLAPRLAPHSTIVLVQNGHGLAIYDRAIRKLFADRNTRPHFIFANTTHTGYFEPGRPRILHHTNVGTLQFGIARDPSGRNFEASLSSASSDTPVHDRTLRLSDVAASANDDQFLRYRSLRNTIAAMLLSESLNTSWKPVQHIQWALRSNLVSNSIIQPLSSIIGCPTREIFQQASAVNIARRICVEATRVFKQEHQLMAKKSIVEDIDGRLIGVGRLPAMLDEGRLLGDCLKYAEESIYEADMLKSMRHHRPPEVSYLNGYLLLMGKTYGIQMPTTAAVADLVRLRYHIPLDNIST</sequence>
<dbReference type="InterPro" id="IPR008927">
    <property type="entry name" value="6-PGluconate_DH-like_C_sf"/>
</dbReference>
<dbReference type="InterPro" id="IPR013752">
    <property type="entry name" value="KPA_reductase"/>
</dbReference>
<feature type="domain" description="Ketopantoate reductase N-terminal" evidence="4">
    <location>
        <begin position="3"/>
        <end position="164"/>
    </location>
</feature>
<dbReference type="PANTHER" id="PTHR43765:SF2">
    <property type="entry name" value="2-DEHYDROPANTOATE 2-REDUCTASE"/>
    <property type="match status" value="1"/>
</dbReference>
<organism evidence="6 7">
    <name type="scientific">Mycena indigotica</name>
    <dbReference type="NCBI Taxonomy" id="2126181"/>
    <lineage>
        <taxon>Eukaryota</taxon>
        <taxon>Fungi</taxon>
        <taxon>Dikarya</taxon>
        <taxon>Basidiomycota</taxon>
        <taxon>Agaricomycotina</taxon>
        <taxon>Agaricomycetes</taxon>
        <taxon>Agaricomycetidae</taxon>
        <taxon>Agaricales</taxon>
        <taxon>Marasmiineae</taxon>
        <taxon>Mycenaceae</taxon>
        <taxon>Mycena</taxon>
    </lineage>
</organism>
<gene>
    <name evidence="6" type="ORF">MIND_00497900</name>
</gene>
<evidence type="ECO:0000256" key="2">
    <source>
        <dbReference type="ARBA" id="ARBA00022857"/>
    </source>
</evidence>
<dbReference type="GO" id="GO:0050661">
    <property type="term" value="F:NADP binding"/>
    <property type="evidence" value="ECO:0007669"/>
    <property type="project" value="TreeGrafter"/>
</dbReference>
<dbReference type="RefSeq" id="XP_037222067.1">
    <property type="nucleotide sequence ID" value="XM_037361775.1"/>
</dbReference>
<dbReference type="InterPro" id="IPR050838">
    <property type="entry name" value="Ketopantoate_reductase"/>
</dbReference>
<keyword evidence="3" id="KW-0560">Oxidoreductase</keyword>
<keyword evidence="2" id="KW-0521">NADP</keyword>
<comment type="caution">
    <text evidence="6">The sequence shown here is derived from an EMBL/GenBank/DDBJ whole genome shotgun (WGS) entry which is preliminary data.</text>
</comment>
<dbReference type="InterPro" id="IPR013328">
    <property type="entry name" value="6PGD_dom2"/>
</dbReference>
<dbReference type="GO" id="GO:0005739">
    <property type="term" value="C:mitochondrion"/>
    <property type="evidence" value="ECO:0007669"/>
    <property type="project" value="TreeGrafter"/>
</dbReference>
<dbReference type="OrthoDB" id="73846at2759"/>
<dbReference type="PANTHER" id="PTHR43765">
    <property type="entry name" value="2-DEHYDROPANTOATE 2-REDUCTASE-RELATED"/>
    <property type="match status" value="1"/>
</dbReference>
<dbReference type="InterPro" id="IPR013332">
    <property type="entry name" value="KPR_N"/>
</dbReference>
<evidence type="ECO:0008006" key="8">
    <source>
        <dbReference type="Google" id="ProtNLM"/>
    </source>
</evidence>
<dbReference type="Gene3D" id="3.40.50.720">
    <property type="entry name" value="NAD(P)-binding Rossmann-like Domain"/>
    <property type="match status" value="1"/>
</dbReference>
<dbReference type="SUPFAM" id="SSF48179">
    <property type="entry name" value="6-phosphogluconate dehydrogenase C-terminal domain-like"/>
    <property type="match status" value="1"/>
</dbReference>
<evidence type="ECO:0000313" key="6">
    <source>
        <dbReference type="EMBL" id="KAF7307048.1"/>
    </source>
</evidence>
<dbReference type="GeneID" id="59344291"/>
<evidence type="ECO:0000256" key="1">
    <source>
        <dbReference type="ARBA" id="ARBA00007870"/>
    </source>
</evidence>
<dbReference type="Pfam" id="PF08546">
    <property type="entry name" value="ApbA_C"/>
    <property type="match status" value="1"/>
</dbReference>
<dbReference type="Pfam" id="PF02558">
    <property type="entry name" value="ApbA"/>
    <property type="match status" value="1"/>
</dbReference>
<dbReference type="Gene3D" id="1.10.1040.10">
    <property type="entry name" value="N-(1-d-carboxylethyl)-l-norvaline Dehydrogenase, domain 2"/>
    <property type="match status" value="1"/>
</dbReference>
<protein>
    <recommendedName>
        <fullName evidence="8">2-dehydropantoate 2-reductase</fullName>
    </recommendedName>
</protein>
<comment type="similarity">
    <text evidence="1">Belongs to the ketopantoate reductase family.</text>
</comment>
<dbReference type="SUPFAM" id="SSF51735">
    <property type="entry name" value="NAD(P)-binding Rossmann-fold domains"/>
    <property type="match status" value="1"/>
</dbReference>
<evidence type="ECO:0000256" key="3">
    <source>
        <dbReference type="ARBA" id="ARBA00023002"/>
    </source>
</evidence>
<dbReference type="InterPro" id="IPR036291">
    <property type="entry name" value="NAD(P)-bd_dom_sf"/>
</dbReference>
<dbReference type="EMBL" id="JACAZF010000004">
    <property type="protein sequence ID" value="KAF7307048.1"/>
    <property type="molecule type" value="Genomic_DNA"/>
</dbReference>
<name>A0A8H6SW69_9AGAR</name>